<keyword evidence="4 5" id="KW-0539">Nucleus</keyword>
<feature type="coiled-coil region" evidence="6">
    <location>
        <begin position="78"/>
        <end position="112"/>
    </location>
</feature>
<evidence type="ECO:0000256" key="4">
    <source>
        <dbReference type="ARBA" id="ARBA00023242"/>
    </source>
</evidence>
<comment type="subcellular location">
    <subcellularLocation>
        <location evidence="1 5">Nucleus</location>
    </subcellularLocation>
</comment>
<dbReference type="AlphaFoldDB" id="A0A6U4KZ14"/>
<evidence type="ECO:0000313" key="9">
    <source>
        <dbReference type="EMBL" id="CAD9267256.1"/>
    </source>
</evidence>
<evidence type="ECO:0000313" key="10">
    <source>
        <dbReference type="EMBL" id="CAD9267257.1"/>
    </source>
</evidence>
<feature type="domain" description="Mnd1 HTH" evidence="7">
    <location>
        <begin position="16"/>
        <end position="74"/>
    </location>
</feature>
<comment type="similarity">
    <text evidence="2 5">Belongs to the MND1 family.</text>
</comment>
<dbReference type="EMBL" id="HBGJ01040789">
    <property type="protein sequence ID" value="CAD9267256.1"/>
    <property type="molecule type" value="Transcribed_RNA"/>
</dbReference>
<keyword evidence="3 6" id="KW-0175">Coiled coil</keyword>
<dbReference type="InterPro" id="IPR040453">
    <property type="entry name" value="Mnd1_HTH"/>
</dbReference>
<evidence type="ECO:0000259" key="7">
    <source>
        <dbReference type="Pfam" id="PF03962"/>
    </source>
</evidence>
<name>A0A6U4KZ14_9STRA</name>
<sequence>MGKKKGLSAEEKALKIKEIYHTTLDVFNLKEIEKLASAKGVVEKTVKDVNKGLVDDNEVDAEKIGSGMFFWSFPSKKFQQLQTQIQNHQDEIDNCESQIASIEKQLEIERRTRPPSESRKRKLAELGELQELDKKQRVQEEALAENDPEELARLEQATKLCKDRANQWTENIWEIKSWLVKKRNMDPKRVDAMIGITADFDYVD</sequence>
<evidence type="ECO:0000256" key="5">
    <source>
        <dbReference type="PIRNR" id="PIRNR026991"/>
    </source>
</evidence>
<evidence type="ECO:0000256" key="3">
    <source>
        <dbReference type="ARBA" id="ARBA00023054"/>
    </source>
</evidence>
<evidence type="ECO:0000256" key="6">
    <source>
        <dbReference type="SAM" id="Coils"/>
    </source>
</evidence>
<evidence type="ECO:0000256" key="2">
    <source>
        <dbReference type="ARBA" id="ARBA00005981"/>
    </source>
</evidence>
<accession>A0A6U4KZ14</accession>
<organism evidence="9">
    <name type="scientific">Phaeomonas parva</name>
    <dbReference type="NCBI Taxonomy" id="124430"/>
    <lineage>
        <taxon>Eukaryota</taxon>
        <taxon>Sar</taxon>
        <taxon>Stramenopiles</taxon>
        <taxon>Ochrophyta</taxon>
        <taxon>Pinguiophyceae</taxon>
        <taxon>Pinguiochrysidales</taxon>
        <taxon>Pinguiochrysidaceae</taxon>
        <taxon>Phaeomonas</taxon>
    </lineage>
</organism>
<reference evidence="9" key="1">
    <citation type="submission" date="2021-01" db="EMBL/GenBank/DDBJ databases">
        <authorList>
            <person name="Corre E."/>
            <person name="Pelletier E."/>
            <person name="Niang G."/>
            <person name="Scheremetjew M."/>
            <person name="Finn R."/>
            <person name="Kale V."/>
            <person name="Holt S."/>
            <person name="Cochrane G."/>
            <person name="Meng A."/>
            <person name="Brown T."/>
            <person name="Cohen L."/>
        </authorList>
    </citation>
    <scope>NUCLEOTIDE SEQUENCE</scope>
    <source>
        <strain evidence="9">CCMP2877</strain>
    </source>
</reference>
<evidence type="ECO:0000256" key="1">
    <source>
        <dbReference type="ARBA" id="ARBA00004123"/>
    </source>
</evidence>
<dbReference type="Pfam" id="PF03962">
    <property type="entry name" value="Mnd1"/>
    <property type="match status" value="1"/>
</dbReference>
<dbReference type="Pfam" id="PF18517">
    <property type="entry name" value="LZ3wCH"/>
    <property type="match status" value="1"/>
</dbReference>
<dbReference type="GO" id="GO:0005634">
    <property type="term" value="C:nucleus"/>
    <property type="evidence" value="ECO:0007669"/>
    <property type="project" value="UniProtKB-SubCell"/>
</dbReference>
<dbReference type="EMBL" id="HBGJ01040790">
    <property type="protein sequence ID" value="CAD9267257.1"/>
    <property type="molecule type" value="Transcribed_RNA"/>
</dbReference>
<dbReference type="InterPro" id="IPR005647">
    <property type="entry name" value="Mnd1"/>
</dbReference>
<evidence type="ECO:0000259" key="8">
    <source>
        <dbReference type="Pfam" id="PF18517"/>
    </source>
</evidence>
<gene>
    <name evidence="9" type="ORF">PPAR1163_LOCUS25682</name>
    <name evidence="10" type="ORF">PPAR1163_LOCUS25683</name>
</gene>
<dbReference type="GO" id="GO:0007131">
    <property type="term" value="P:reciprocal meiotic recombination"/>
    <property type="evidence" value="ECO:0007669"/>
    <property type="project" value="InterPro"/>
</dbReference>
<dbReference type="PIRSF" id="PIRSF026991">
    <property type="entry name" value="Mnd1"/>
    <property type="match status" value="1"/>
</dbReference>
<dbReference type="InterPro" id="IPR040661">
    <property type="entry name" value="LZ3wCH"/>
</dbReference>
<evidence type="ECO:0008006" key="11">
    <source>
        <dbReference type="Google" id="ProtNLM"/>
    </source>
</evidence>
<comment type="function">
    <text evidence="5">Required for proper homologous chromosome pairing and efficient cross-over and intragenic recombination during meiosis.</text>
</comment>
<proteinExistence type="inferred from homology"/>
<dbReference type="GO" id="GO:0003690">
    <property type="term" value="F:double-stranded DNA binding"/>
    <property type="evidence" value="ECO:0007669"/>
    <property type="project" value="InterPro"/>
</dbReference>
<feature type="domain" description="Leucine zipper with capping helix" evidence="8">
    <location>
        <begin position="150"/>
        <end position="203"/>
    </location>
</feature>
<protein>
    <recommendedName>
        <fullName evidence="11">Meiotic nuclear division protein 1 homolog</fullName>
    </recommendedName>
</protein>